<evidence type="ECO:0000256" key="9">
    <source>
        <dbReference type="SAM" id="Phobius"/>
    </source>
</evidence>
<keyword evidence="6 13" id="KW-0067">ATP-binding</keyword>
<evidence type="ECO:0000256" key="8">
    <source>
        <dbReference type="ARBA" id="ARBA00023136"/>
    </source>
</evidence>
<dbReference type="EMBL" id="VDFP01000016">
    <property type="protein sequence ID" value="MQS76415.1"/>
    <property type="molecule type" value="Genomic_DNA"/>
</dbReference>
<comment type="subcellular location">
    <subcellularLocation>
        <location evidence="1">Cell membrane</location>
        <topology evidence="1">Multi-pass membrane protein</topology>
    </subcellularLocation>
</comment>
<dbReference type="InterPro" id="IPR039421">
    <property type="entry name" value="Type_1_exporter"/>
</dbReference>
<evidence type="ECO:0000313" key="13">
    <source>
        <dbReference type="EMBL" id="MQS96817.1"/>
    </source>
</evidence>
<dbReference type="InterPro" id="IPR003439">
    <property type="entry name" value="ABC_transporter-like_ATP-bd"/>
</dbReference>
<evidence type="ECO:0000256" key="4">
    <source>
        <dbReference type="ARBA" id="ARBA00022692"/>
    </source>
</evidence>
<comment type="caution">
    <text evidence="13">The sequence shown here is derived from an EMBL/GenBank/DDBJ whole genome shotgun (WGS) entry which is preliminary data.</text>
</comment>
<name>A0A5P0ZUV8_9LACO</name>
<dbReference type="Proteomes" id="UP000414364">
    <property type="component" value="Unassembled WGS sequence"/>
</dbReference>
<organism evidence="13 14">
    <name type="scientific">Companilactobacillus halodurans</name>
    <dbReference type="NCBI Taxonomy" id="2584183"/>
    <lineage>
        <taxon>Bacteria</taxon>
        <taxon>Bacillati</taxon>
        <taxon>Bacillota</taxon>
        <taxon>Bacilli</taxon>
        <taxon>Lactobacillales</taxon>
        <taxon>Lactobacillaceae</taxon>
        <taxon>Companilactobacillus</taxon>
    </lineage>
</organism>
<dbReference type="FunFam" id="3.40.50.300:FF:000287">
    <property type="entry name" value="Multidrug ABC transporter ATP-binding protein"/>
    <property type="match status" value="1"/>
</dbReference>
<keyword evidence="5" id="KW-0547">Nucleotide-binding</keyword>
<dbReference type="AlphaFoldDB" id="A0A5P0ZUV8"/>
<dbReference type="PANTHER" id="PTHR43394:SF1">
    <property type="entry name" value="ATP-BINDING CASSETTE SUB-FAMILY B MEMBER 10, MITOCHONDRIAL"/>
    <property type="match status" value="1"/>
</dbReference>
<evidence type="ECO:0000256" key="5">
    <source>
        <dbReference type="ARBA" id="ARBA00022741"/>
    </source>
</evidence>
<dbReference type="EMBL" id="VDFO01000007">
    <property type="protein sequence ID" value="MQS96817.1"/>
    <property type="molecule type" value="Genomic_DNA"/>
</dbReference>
<evidence type="ECO:0000259" key="10">
    <source>
        <dbReference type="PROSITE" id="PS50893"/>
    </source>
</evidence>
<dbReference type="CDD" id="cd03254">
    <property type="entry name" value="ABCC_Glucan_exporter_like"/>
    <property type="match status" value="1"/>
</dbReference>
<gene>
    <name evidence="13" type="ORF">FHL05_02795</name>
    <name evidence="12" type="ORF">FHL06_08495</name>
</gene>
<dbReference type="InterPro" id="IPR003593">
    <property type="entry name" value="AAA+_ATPase"/>
</dbReference>
<dbReference type="InterPro" id="IPR011527">
    <property type="entry name" value="ABC1_TM_dom"/>
</dbReference>
<evidence type="ECO:0000313" key="12">
    <source>
        <dbReference type="EMBL" id="MQS76415.1"/>
    </source>
</evidence>
<dbReference type="InterPro" id="IPR027417">
    <property type="entry name" value="P-loop_NTPase"/>
</dbReference>
<dbReference type="Gene3D" id="1.20.1560.10">
    <property type="entry name" value="ABC transporter type 1, transmembrane domain"/>
    <property type="match status" value="1"/>
</dbReference>
<protein>
    <submittedName>
        <fullName evidence="13">ABC transporter ATP-binding protein</fullName>
    </submittedName>
</protein>
<dbReference type="OrthoDB" id="9770415at2"/>
<dbReference type="Gene3D" id="3.40.50.300">
    <property type="entry name" value="P-loop containing nucleotide triphosphate hydrolases"/>
    <property type="match status" value="1"/>
</dbReference>
<dbReference type="PROSITE" id="PS50929">
    <property type="entry name" value="ABC_TM1F"/>
    <property type="match status" value="1"/>
</dbReference>
<feature type="transmembrane region" description="Helical" evidence="9">
    <location>
        <begin position="73"/>
        <end position="94"/>
    </location>
</feature>
<dbReference type="PROSITE" id="PS50893">
    <property type="entry name" value="ABC_TRANSPORTER_2"/>
    <property type="match status" value="1"/>
</dbReference>
<keyword evidence="3" id="KW-1003">Cell membrane</keyword>
<keyword evidence="4 9" id="KW-0812">Transmembrane</keyword>
<evidence type="ECO:0000313" key="15">
    <source>
        <dbReference type="Proteomes" id="UP000414364"/>
    </source>
</evidence>
<dbReference type="RefSeq" id="WP_153385816.1">
    <property type="nucleotide sequence ID" value="NZ_VDFO01000007.1"/>
</dbReference>
<keyword evidence="14" id="KW-1185">Reference proteome</keyword>
<feature type="transmembrane region" description="Helical" evidence="9">
    <location>
        <begin position="145"/>
        <end position="164"/>
    </location>
</feature>
<evidence type="ECO:0000313" key="14">
    <source>
        <dbReference type="Proteomes" id="UP000371423"/>
    </source>
</evidence>
<feature type="transmembrane region" description="Helical" evidence="9">
    <location>
        <begin position="170"/>
        <end position="191"/>
    </location>
</feature>
<dbReference type="SUPFAM" id="SSF52540">
    <property type="entry name" value="P-loop containing nucleoside triphosphate hydrolases"/>
    <property type="match status" value="1"/>
</dbReference>
<evidence type="ECO:0000256" key="3">
    <source>
        <dbReference type="ARBA" id="ARBA00022475"/>
    </source>
</evidence>
<feature type="domain" description="ABC transmembrane type-1" evidence="11">
    <location>
        <begin position="38"/>
        <end position="322"/>
    </location>
</feature>
<dbReference type="PROSITE" id="PS00211">
    <property type="entry name" value="ABC_TRANSPORTER_1"/>
    <property type="match status" value="1"/>
</dbReference>
<dbReference type="GO" id="GO:0005524">
    <property type="term" value="F:ATP binding"/>
    <property type="evidence" value="ECO:0007669"/>
    <property type="project" value="UniProtKB-KW"/>
</dbReference>
<evidence type="ECO:0000256" key="2">
    <source>
        <dbReference type="ARBA" id="ARBA00022448"/>
    </source>
</evidence>
<keyword evidence="2" id="KW-0813">Transport</keyword>
<keyword evidence="8 9" id="KW-0472">Membrane</keyword>
<dbReference type="Pfam" id="PF00664">
    <property type="entry name" value="ABC_membrane"/>
    <property type="match status" value="1"/>
</dbReference>
<dbReference type="GO" id="GO:0016887">
    <property type="term" value="F:ATP hydrolysis activity"/>
    <property type="evidence" value="ECO:0007669"/>
    <property type="project" value="InterPro"/>
</dbReference>
<reference evidence="14 15" key="1">
    <citation type="journal article" date="2019" name="Syst. Appl. Microbiol.">
        <title>Polyphasic characterization of two novel Lactobacillus spp. isolated from blown salami packages: Description of Lactobacillus halodurans sp. nov. and Lactobacillus salsicarnum sp. nov.</title>
        <authorList>
            <person name="Schuster J.A."/>
            <person name="Klingl A."/>
            <person name="Vogel R.F."/>
            <person name="Ehrmann M.A."/>
        </authorList>
    </citation>
    <scope>NUCLEOTIDE SEQUENCE [LARGE SCALE GENOMIC DNA]</scope>
    <source>
        <strain evidence="13 14">TMW 1.1920</strain>
        <strain evidence="12 15">TMW 1.2172</strain>
    </source>
</reference>
<keyword evidence="7 9" id="KW-1133">Transmembrane helix</keyword>
<feature type="transmembrane region" description="Helical" evidence="9">
    <location>
        <begin position="33"/>
        <end position="53"/>
    </location>
</feature>
<feature type="domain" description="ABC transporter" evidence="10">
    <location>
        <begin position="355"/>
        <end position="588"/>
    </location>
</feature>
<proteinExistence type="predicted"/>
<dbReference type="FunFam" id="1.20.1560.10:FF:000011">
    <property type="entry name" value="Multidrug ABC transporter ATP-binding protein"/>
    <property type="match status" value="1"/>
</dbReference>
<evidence type="ECO:0000256" key="6">
    <source>
        <dbReference type="ARBA" id="ARBA00022840"/>
    </source>
</evidence>
<dbReference type="SUPFAM" id="SSF90123">
    <property type="entry name" value="ABC transporter transmembrane region"/>
    <property type="match status" value="1"/>
</dbReference>
<evidence type="ECO:0000256" key="7">
    <source>
        <dbReference type="ARBA" id="ARBA00022989"/>
    </source>
</evidence>
<dbReference type="Proteomes" id="UP000371423">
    <property type="component" value="Unassembled WGS sequence"/>
</dbReference>
<dbReference type="Pfam" id="PF00005">
    <property type="entry name" value="ABC_tran"/>
    <property type="match status" value="1"/>
</dbReference>
<dbReference type="GO" id="GO:0005886">
    <property type="term" value="C:plasma membrane"/>
    <property type="evidence" value="ECO:0007669"/>
    <property type="project" value="UniProtKB-SubCell"/>
</dbReference>
<dbReference type="GO" id="GO:0015421">
    <property type="term" value="F:ABC-type oligopeptide transporter activity"/>
    <property type="evidence" value="ECO:0007669"/>
    <property type="project" value="TreeGrafter"/>
</dbReference>
<accession>A0A5P0ZUV8</accession>
<evidence type="ECO:0000259" key="11">
    <source>
        <dbReference type="PROSITE" id="PS50929"/>
    </source>
</evidence>
<sequence>MRRHGPRNIHPEKVSLTDWKATVKRVGHYLEQYRLKLAIVFGLTIFTTLATVIGNRVNGIVIDKYISKNRLHALIVVCLLLGGMYLISSVFTYFQNSIIIKVAQATSTKIRQDVFTNMQRLPMRYFDTHDNGDVMSRLTNDVDNINTALMQTFVQLFTGVISVIGMGLAMIILSPLLTVITLLSTVMTYLFSKGIAKLTQKAFLTQQSTLGKLNSQIEESITGKQLVQLFNHTDMTMADFNDVNAQYTKAAFKAQALSSVIGPFNNMTNNIAYVLITAIGAISIIGGYGNITVGIIFTFLIYLRNFTGPINNVLNLINTLQLSLASAERVFELIDEKPEIDAADAISLPKAKGQVQFEHVSFAYDKPTILQDINLTAKPGEVVALVGPTGAGKTTTMNLLTNLYPLKEGRVLLDGHDVTKIKRHDLRRLVTVVQQESFLFNMSIRENIRLGRPKASDQDVVEAAKEANADSFIRQLPDGYDTILSENASQLSQGQRQLLSIARAFIAKSPVLVLDEATASIDSQTEADIQNAMTALMKQKTSFVIAHRLSTIKSANQILVINHGQVIEQGTHKSLLAKGGFYAQLYNSQFE</sequence>
<dbReference type="InterPro" id="IPR036640">
    <property type="entry name" value="ABC1_TM_sf"/>
</dbReference>
<dbReference type="InterPro" id="IPR017871">
    <property type="entry name" value="ABC_transporter-like_CS"/>
</dbReference>
<feature type="transmembrane region" description="Helical" evidence="9">
    <location>
        <begin position="271"/>
        <end position="303"/>
    </location>
</feature>
<dbReference type="CDD" id="cd18547">
    <property type="entry name" value="ABC_6TM_Tm288_like"/>
    <property type="match status" value="1"/>
</dbReference>
<evidence type="ECO:0000256" key="1">
    <source>
        <dbReference type="ARBA" id="ARBA00004651"/>
    </source>
</evidence>
<dbReference type="SMART" id="SM00382">
    <property type="entry name" value="AAA"/>
    <property type="match status" value="1"/>
</dbReference>
<dbReference type="PANTHER" id="PTHR43394">
    <property type="entry name" value="ATP-DEPENDENT PERMEASE MDL1, MITOCHONDRIAL"/>
    <property type="match status" value="1"/>
</dbReference>